<sequence>MLSFHILILTLGASVVPLVDAGLFYDLSGGSAGLLSPCTMHSLTGVFVEERASLYEPDTDGLVLVSKYTDDLGCLQTPEFVQVHRNFTFRVRAFLPRPVEVLNPVPIFYAYLWNEQEGLIPLAYHMGPTTDGWVEWQQQVPHYLQYPQMFKVEIRSDLYTASYVAIRWFGLSDEQLPPLI</sequence>
<dbReference type="Proteomes" id="UP000494165">
    <property type="component" value="Unassembled WGS sequence"/>
</dbReference>
<keyword evidence="3" id="KW-1185">Reference proteome</keyword>
<feature type="chain" id="PRO_5035725278" evidence="1">
    <location>
        <begin position="22"/>
        <end position="180"/>
    </location>
</feature>
<dbReference type="AlphaFoldDB" id="A0A8S1C6K8"/>
<evidence type="ECO:0000256" key="1">
    <source>
        <dbReference type="SAM" id="SignalP"/>
    </source>
</evidence>
<gene>
    <name evidence="2" type="ORF">CLODIP_2_CD02272</name>
</gene>
<feature type="signal peptide" evidence="1">
    <location>
        <begin position="1"/>
        <end position="21"/>
    </location>
</feature>
<reference evidence="2 3" key="1">
    <citation type="submission" date="2020-04" db="EMBL/GenBank/DDBJ databases">
        <authorList>
            <person name="Alioto T."/>
            <person name="Alioto T."/>
            <person name="Gomez Garrido J."/>
        </authorList>
    </citation>
    <scope>NUCLEOTIDE SEQUENCE [LARGE SCALE GENOMIC DNA]</scope>
</reference>
<proteinExistence type="predicted"/>
<comment type="caution">
    <text evidence="2">The sequence shown here is derived from an EMBL/GenBank/DDBJ whole genome shotgun (WGS) entry which is preliminary data.</text>
</comment>
<organism evidence="2 3">
    <name type="scientific">Cloeon dipterum</name>
    <dbReference type="NCBI Taxonomy" id="197152"/>
    <lineage>
        <taxon>Eukaryota</taxon>
        <taxon>Metazoa</taxon>
        <taxon>Ecdysozoa</taxon>
        <taxon>Arthropoda</taxon>
        <taxon>Hexapoda</taxon>
        <taxon>Insecta</taxon>
        <taxon>Pterygota</taxon>
        <taxon>Palaeoptera</taxon>
        <taxon>Ephemeroptera</taxon>
        <taxon>Pisciforma</taxon>
        <taxon>Baetidae</taxon>
        <taxon>Cloeon</taxon>
    </lineage>
</organism>
<evidence type="ECO:0000313" key="3">
    <source>
        <dbReference type="Proteomes" id="UP000494165"/>
    </source>
</evidence>
<name>A0A8S1C6K8_9INSE</name>
<evidence type="ECO:0000313" key="2">
    <source>
        <dbReference type="EMBL" id="CAB3363504.1"/>
    </source>
</evidence>
<protein>
    <submittedName>
        <fullName evidence="2">Uncharacterized protein</fullName>
    </submittedName>
</protein>
<accession>A0A8S1C6K8</accession>
<keyword evidence="1" id="KW-0732">Signal</keyword>
<dbReference type="EMBL" id="CADEPI010000012">
    <property type="protein sequence ID" value="CAB3363504.1"/>
    <property type="molecule type" value="Genomic_DNA"/>
</dbReference>